<sequence>MNNQHGELSNFLNEYTNKYGYSTNNIDEYKRQRSTKHRKHKSYTDINKDNFIHNEKKQNGKSSSNDDSPIKYEASPIKYEIASNSKNCGNSTSISGKNYNNQQKQRSNGNKFGHSTSGQKIRLLKDQCIR</sequence>
<evidence type="ECO:0000313" key="3">
    <source>
        <dbReference type="EMBL" id="GES92480.1"/>
    </source>
</evidence>
<keyword evidence="4" id="KW-1185">Reference proteome</keyword>
<feature type="compositionally biased region" description="Basic residues" evidence="1">
    <location>
        <begin position="32"/>
        <end position="41"/>
    </location>
</feature>
<feature type="compositionally biased region" description="Basic and acidic residues" evidence="1">
    <location>
        <begin position="42"/>
        <end position="58"/>
    </location>
</feature>
<dbReference type="AlphaFoldDB" id="A0A2Z6RPN7"/>
<gene>
    <name evidence="3" type="ORF">RCL2_001925700</name>
    <name evidence="2" type="ORF">RclHR1_00590022</name>
</gene>
<proteinExistence type="predicted"/>
<dbReference type="OrthoDB" id="2327975at2759"/>
<evidence type="ECO:0000256" key="1">
    <source>
        <dbReference type="SAM" id="MobiDB-lite"/>
    </source>
</evidence>
<protein>
    <submittedName>
        <fullName evidence="2">Uncharacterized protein</fullName>
    </submittedName>
</protein>
<dbReference type="EMBL" id="BLAL01000215">
    <property type="protein sequence ID" value="GES92480.1"/>
    <property type="molecule type" value="Genomic_DNA"/>
</dbReference>
<name>A0A2Z6RPN7_9GLOM</name>
<reference evidence="3" key="2">
    <citation type="submission" date="2019-10" db="EMBL/GenBank/DDBJ databases">
        <title>Conservation and host-specific expression of non-tandemly repeated heterogenous ribosome RNA gene in arbuscular mycorrhizal fungi.</title>
        <authorList>
            <person name="Maeda T."/>
            <person name="Kobayashi Y."/>
            <person name="Nakagawa T."/>
            <person name="Ezawa T."/>
            <person name="Yamaguchi K."/>
            <person name="Bino T."/>
            <person name="Nishimoto Y."/>
            <person name="Shigenobu S."/>
            <person name="Kawaguchi M."/>
        </authorList>
    </citation>
    <scope>NUCLEOTIDE SEQUENCE</scope>
    <source>
        <strain evidence="3">HR1</strain>
    </source>
</reference>
<dbReference type="Proteomes" id="UP000615446">
    <property type="component" value="Unassembled WGS sequence"/>
</dbReference>
<dbReference type="EMBL" id="BEXD01003970">
    <property type="protein sequence ID" value="GBC04836.1"/>
    <property type="molecule type" value="Genomic_DNA"/>
</dbReference>
<evidence type="ECO:0000313" key="4">
    <source>
        <dbReference type="Proteomes" id="UP000247702"/>
    </source>
</evidence>
<reference evidence="2 4" key="1">
    <citation type="submission" date="2017-11" db="EMBL/GenBank/DDBJ databases">
        <title>The genome of Rhizophagus clarus HR1 reveals common genetic basis of auxotrophy among arbuscular mycorrhizal fungi.</title>
        <authorList>
            <person name="Kobayashi Y."/>
        </authorList>
    </citation>
    <scope>NUCLEOTIDE SEQUENCE [LARGE SCALE GENOMIC DNA]</scope>
    <source>
        <strain evidence="2 4">HR1</strain>
    </source>
</reference>
<organism evidence="2 4">
    <name type="scientific">Rhizophagus clarus</name>
    <dbReference type="NCBI Taxonomy" id="94130"/>
    <lineage>
        <taxon>Eukaryota</taxon>
        <taxon>Fungi</taxon>
        <taxon>Fungi incertae sedis</taxon>
        <taxon>Mucoromycota</taxon>
        <taxon>Glomeromycotina</taxon>
        <taxon>Glomeromycetes</taxon>
        <taxon>Glomerales</taxon>
        <taxon>Glomeraceae</taxon>
        <taxon>Rhizophagus</taxon>
    </lineage>
</organism>
<evidence type="ECO:0000313" key="2">
    <source>
        <dbReference type="EMBL" id="GBC04836.1"/>
    </source>
</evidence>
<feature type="region of interest" description="Disordered" evidence="1">
    <location>
        <begin position="83"/>
        <end position="119"/>
    </location>
</feature>
<accession>A0A2Z6RPN7</accession>
<comment type="caution">
    <text evidence="2">The sequence shown here is derived from an EMBL/GenBank/DDBJ whole genome shotgun (WGS) entry which is preliminary data.</text>
</comment>
<dbReference type="Proteomes" id="UP000247702">
    <property type="component" value="Unassembled WGS sequence"/>
</dbReference>
<feature type="region of interest" description="Disordered" evidence="1">
    <location>
        <begin position="19"/>
        <end position="71"/>
    </location>
</feature>